<comment type="caution">
    <text evidence="3">The sequence shown here is derived from an EMBL/GenBank/DDBJ whole genome shotgun (WGS) entry which is preliminary data.</text>
</comment>
<dbReference type="EMBL" id="JAAABM010000013">
    <property type="protein sequence ID" value="KAF7673483.1"/>
    <property type="molecule type" value="Genomic_DNA"/>
</dbReference>
<sequence length="55" mass="5783">MPVSDMHNECAQDSPHNETSGPSQGVRKSAGSLWGPRNGDLSRAQSIARCCASTP</sequence>
<dbReference type="Proteomes" id="UP000596902">
    <property type="component" value="Unassembled WGS sequence"/>
</dbReference>
<reference evidence="3" key="1">
    <citation type="submission" date="2020-01" db="EMBL/GenBank/DDBJ databases">
        <authorList>
            <person name="Feng Z.H.Z."/>
        </authorList>
    </citation>
    <scope>NUCLEOTIDE SEQUENCE</scope>
    <source>
        <strain evidence="3">CBS107.38</strain>
    </source>
</reference>
<name>A0A8H7B2P6_9PLEO</name>
<keyword evidence="4" id="KW-1185">Reference proteome</keyword>
<accession>A0A8H7B2P6</accession>
<proteinExistence type="predicted"/>
<dbReference type="EMBL" id="JAAABM010000030">
    <property type="protein sequence ID" value="KAF7670682.1"/>
    <property type="molecule type" value="Genomic_DNA"/>
</dbReference>
<gene>
    <name evidence="3" type="ORF">GT037_008806</name>
    <name evidence="2" type="ORF">GT037_011261</name>
</gene>
<protein>
    <submittedName>
        <fullName evidence="3">Uncharacterized protein</fullName>
    </submittedName>
</protein>
<dbReference type="RefSeq" id="XP_038783818.1">
    <property type="nucleotide sequence ID" value="XM_038933853.1"/>
</dbReference>
<feature type="compositionally biased region" description="Basic and acidic residues" evidence="1">
    <location>
        <begin position="1"/>
        <end position="10"/>
    </location>
</feature>
<evidence type="ECO:0000313" key="4">
    <source>
        <dbReference type="Proteomes" id="UP000596902"/>
    </source>
</evidence>
<dbReference type="GeneID" id="62207031"/>
<evidence type="ECO:0000313" key="3">
    <source>
        <dbReference type="EMBL" id="KAF7673483.1"/>
    </source>
</evidence>
<dbReference type="AlphaFoldDB" id="A0A8H7B2P6"/>
<reference evidence="3" key="2">
    <citation type="submission" date="2020-08" db="EMBL/GenBank/DDBJ databases">
        <title>Draft Genome Sequence of Cumin Blight Pathogen Alternaria burnsii.</title>
        <authorList>
            <person name="Feng Z."/>
        </authorList>
    </citation>
    <scope>NUCLEOTIDE SEQUENCE</scope>
    <source>
        <strain evidence="3">CBS107.38</strain>
    </source>
</reference>
<feature type="region of interest" description="Disordered" evidence="1">
    <location>
        <begin position="1"/>
        <end position="55"/>
    </location>
</feature>
<evidence type="ECO:0000256" key="1">
    <source>
        <dbReference type="SAM" id="MobiDB-lite"/>
    </source>
</evidence>
<organism evidence="3 4">
    <name type="scientific">Alternaria burnsii</name>
    <dbReference type="NCBI Taxonomy" id="1187904"/>
    <lineage>
        <taxon>Eukaryota</taxon>
        <taxon>Fungi</taxon>
        <taxon>Dikarya</taxon>
        <taxon>Ascomycota</taxon>
        <taxon>Pezizomycotina</taxon>
        <taxon>Dothideomycetes</taxon>
        <taxon>Pleosporomycetidae</taxon>
        <taxon>Pleosporales</taxon>
        <taxon>Pleosporineae</taxon>
        <taxon>Pleosporaceae</taxon>
        <taxon>Alternaria</taxon>
        <taxon>Alternaria sect. Alternaria</taxon>
    </lineage>
</organism>
<evidence type="ECO:0000313" key="2">
    <source>
        <dbReference type="EMBL" id="KAF7670682.1"/>
    </source>
</evidence>